<dbReference type="PATRIC" id="fig|1618350.3.peg.651"/>
<dbReference type="InterPro" id="IPR055344">
    <property type="entry name" value="SecD_SecF_C_bact"/>
</dbReference>
<feature type="domain" description="SecDF P1 head subdomain" evidence="12">
    <location>
        <begin position="163"/>
        <end position="264"/>
    </location>
</feature>
<keyword evidence="5 9" id="KW-0653">Protein transport</keyword>
<comment type="subunit">
    <text evidence="9">Forms a complex with SecF. Part of the essential Sec protein translocation apparatus which comprises SecA, SecYEG and auxiliary proteins SecDF. Other proteins may also be involved.</text>
</comment>
<organism evidence="13 14">
    <name type="scientific">candidate division CPR3 bacterium GW2011_GWF2_35_18</name>
    <dbReference type="NCBI Taxonomy" id="1618350"/>
    <lineage>
        <taxon>Bacteria</taxon>
        <taxon>Bacteria division CPR3</taxon>
    </lineage>
</organism>
<comment type="function">
    <text evidence="9">Part of the Sec protein translocase complex. Interacts with the SecYEG preprotein conducting channel. SecDF uses the proton motive force (PMF) to complete protein translocation after the ATP-dependent function of SecA.</text>
</comment>
<evidence type="ECO:0000256" key="5">
    <source>
        <dbReference type="ARBA" id="ARBA00022927"/>
    </source>
</evidence>
<dbReference type="PANTHER" id="PTHR30081">
    <property type="entry name" value="PROTEIN-EXPORT MEMBRANE PROTEIN SEC"/>
    <property type="match status" value="1"/>
</dbReference>
<keyword evidence="3 9" id="KW-1003">Cell membrane</keyword>
<dbReference type="Pfam" id="PF02355">
    <property type="entry name" value="SecD_SecF_C"/>
    <property type="match status" value="1"/>
</dbReference>
<evidence type="ECO:0000256" key="3">
    <source>
        <dbReference type="ARBA" id="ARBA00022475"/>
    </source>
</evidence>
<dbReference type="GO" id="GO:0005886">
    <property type="term" value="C:plasma membrane"/>
    <property type="evidence" value="ECO:0007669"/>
    <property type="project" value="UniProtKB-SubCell"/>
</dbReference>
<dbReference type="GO" id="GO:0043952">
    <property type="term" value="P:protein transport by the Sec complex"/>
    <property type="evidence" value="ECO:0007669"/>
    <property type="project" value="UniProtKB-UniRule"/>
</dbReference>
<feature type="transmembrane region" description="Helical" evidence="9">
    <location>
        <begin position="337"/>
        <end position="358"/>
    </location>
</feature>
<dbReference type="GO" id="GO:0065002">
    <property type="term" value="P:intracellular protein transmembrane transport"/>
    <property type="evidence" value="ECO:0007669"/>
    <property type="project" value="UniProtKB-UniRule"/>
</dbReference>
<dbReference type="Gene3D" id="3.30.70.3220">
    <property type="match status" value="1"/>
</dbReference>
<feature type="domain" description="Protein export membrane protein SecD/SecF C-terminal" evidence="10">
    <location>
        <begin position="271"/>
        <end position="442"/>
    </location>
</feature>
<comment type="similarity">
    <text evidence="9">Belongs to the SecD/SecF family. SecD subfamily.</text>
</comment>
<dbReference type="GO" id="GO:0006605">
    <property type="term" value="P:protein targeting"/>
    <property type="evidence" value="ECO:0007669"/>
    <property type="project" value="UniProtKB-UniRule"/>
</dbReference>
<sequence>MKKIRNPLLWFIIVLTAICIVIDLPKIPINIHFWKINVDTEIKGPDLDLKLFGYEIKKEFNIKEGLDIKGGTQLVLEADMSGITESERQDALDSVRAVMQRRVDLFGVGETGIQTSQIGDSYRIIIELPGISNVEEAINLIGQTAQLEFREVDETATEVIDVYASTKATGITGADLKKAVVEFDQSTGEPYIGIEFTESGGKKFAEVTSRLIGKALPIFLDKTPVSFPTVNEAITGGQAQITGTFTLDEAKQLAIQLNAGALPVPIKGVVEQRKIDATLGADSIKKSIIAGVIGLLAVMIFMVLSYGKLGVIADIALIIYGLITLAVYKIIPVTLTMSGMAGFIISIGMAVDSNILIFERIKEEKRAGKPQQIAMELGFGRAWDAIRDANVATLITGFILFNPFNFSFLNVSGPIRGFALTLILGIGISLFTGITVTRVLLRTFYAGGKK</sequence>
<dbReference type="AlphaFoldDB" id="A0A0G0E319"/>
<keyword evidence="6 9" id="KW-1133">Transmembrane helix</keyword>
<comment type="caution">
    <text evidence="9">Lacks conserved residue(s) required for the propagation of feature annotation.</text>
</comment>
<evidence type="ECO:0000259" key="10">
    <source>
        <dbReference type="Pfam" id="PF02355"/>
    </source>
</evidence>
<evidence type="ECO:0000313" key="14">
    <source>
        <dbReference type="Proteomes" id="UP000034581"/>
    </source>
</evidence>
<dbReference type="InterPro" id="IPR048634">
    <property type="entry name" value="SecD_SecF_C"/>
</dbReference>
<evidence type="ECO:0000256" key="1">
    <source>
        <dbReference type="ARBA" id="ARBA00004651"/>
    </source>
</evidence>
<dbReference type="GO" id="GO:0015450">
    <property type="term" value="F:protein-transporting ATPase activity"/>
    <property type="evidence" value="ECO:0007669"/>
    <property type="project" value="InterPro"/>
</dbReference>
<dbReference type="PANTHER" id="PTHR30081:SF1">
    <property type="entry name" value="PROTEIN TRANSLOCASE SUBUNIT SECD"/>
    <property type="match status" value="1"/>
</dbReference>
<keyword evidence="8 9" id="KW-0472">Membrane</keyword>
<dbReference type="NCBIfam" id="TIGR01129">
    <property type="entry name" value="secD"/>
    <property type="match status" value="1"/>
</dbReference>
<name>A0A0G0E319_UNCC3</name>
<feature type="transmembrane region" description="Helical" evidence="9">
    <location>
        <begin position="417"/>
        <end position="441"/>
    </location>
</feature>
<dbReference type="InterPro" id="IPR005791">
    <property type="entry name" value="SecD"/>
</dbReference>
<keyword evidence="4 9" id="KW-0812">Transmembrane</keyword>
<accession>A0A0G0E319</accession>
<protein>
    <recommendedName>
        <fullName evidence="9">Protein translocase subunit SecD</fullName>
    </recommendedName>
</protein>
<feature type="transmembrane region" description="Helical" evidence="9">
    <location>
        <begin position="391"/>
        <end position="411"/>
    </location>
</feature>
<evidence type="ECO:0000256" key="8">
    <source>
        <dbReference type="ARBA" id="ARBA00023136"/>
    </source>
</evidence>
<evidence type="ECO:0000256" key="4">
    <source>
        <dbReference type="ARBA" id="ARBA00022692"/>
    </source>
</evidence>
<dbReference type="InterPro" id="IPR054384">
    <property type="entry name" value="SecDF_P1_head"/>
</dbReference>
<dbReference type="Proteomes" id="UP000034581">
    <property type="component" value="Unassembled WGS sequence"/>
</dbReference>
<dbReference type="NCBIfam" id="TIGR00916">
    <property type="entry name" value="2A0604s01"/>
    <property type="match status" value="1"/>
</dbReference>
<evidence type="ECO:0000313" key="13">
    <source>
        <dbReference type="EMBL" id="KKP69620.1"/>
    </source>
</evidence>
<reference evidence="13 14" key="1">
    <citation type="journal article" date="2015" name="Nature">
        <title>rRNA introns, odd ribosomes, and small enigmatic genomes across a large radiation of phyla.</title>
        <authorList>
            <person name="Brown C.T."/>
            <person name="Hug L.A."/>
            <person name="Thomas B.C."/>
            <person name="Sharon I."/>
            <person name="Castelle C.J."/>
            <person name="Singh A."/>
            <person name="Wilkins M.J."/>
            <person name="Williams K.H."/>
            <person name="Banfield J.F."/>
        </authorList>
    </citation>
    <scope>NUCLEOTIDE SEQUENCE [LARGE SCALE GENOMIC DNA]</scope>
</reference>
<evidence type="ECO:0000256" key="2">
    <source>
        <dbReference type="ARBA" id="ARBA00022448"/>
    </source>
</evidence>
<dbReference type="SUPFAM" id="SSF82866">
    <property type="entry name" value="Multidrug efflux transporter AcrB transmembrane domain"/>
    <property type="match status" value="1"/>
</dbReference>
<proteinExistence type="inferred from homology"/>
<gene>
    <name evidence="9" type="primary">secD</name>
    <name evidence="13" type="ORF">UR67_C0004G0017</name>
</gene>
<evidence type="ECO:0000256" key="9">
    <source>
        <dbReference type="HAMAP-Rule" id="MF_01463"/>
    </source>
</evidence>
<dbReference type="EMBL" id="LBQB01000004">
    <property type="protein sequence ID" value="KKP69620.1"/>
    <property type="molecule type" value="Genomic_DNA"/>
</dbReference>
<feature type="transmembrane region" description="Helical" evidence="9">
    <location>
        <begin position="287"/>
        <end position="304"/>
    </location>
</feature>
<dbReference type="InterPro" id="IPR048631">
    <property type="entry name" value="SecD_1st"/>
</dbReference>
<dbReference type="Pfam" id="PF22599">
    <property type="entry name" value="SecDF_P1_head"/>
    <property type="match status" value="1"/>
</dbReference>
<feature type="transmembrane region" description="Helical" evidence="9">
    <location>
        <begin position="311"/>
        <end position="331"/>
    </location>
</feature>
<keyword evidence="2 9" id="KW-0813">Transport</keyword>
<evidence type="ECO:0000256" key="7">
    <source>
        <dbReference type="ARBA" id="ARBA00023010"/>
    </source>
</evidence>
<evidence type="ECO:0000259" key="12">
    <source>
        <dbReference type="Pfam" id="PF22599"/>
    </source>
</evidence>
<dbReference type="InterPro" id="IPR022813">
    <property type="entry name" value="SecD/SecF_arch_bac"/>
</dbReference>
<keyword evidence="7 9" id="KW-0811">Translocation</keyword>
<comment type="subcellular location">
    <subcellularLocation>
        <location evidence="1 9">Cell membrane</location>
        <topology evidence="1 9">Multi-pass membrane protein</topology>
    </subcellularLocation>
</comment>
<evidence type="ECO:0000256" key="6">
    <source>
        <dbReference type="ARBA" id="ARBA00022989"/>
    </source>
</evidence>
<dbReference type="STRING" id="1618350.UR67_C0004G0017"/>
<comment type="caution">
    <text evidence="13">The sequence shown here is derived from an EMBL/GenBank/DDBJ whole genome shotgun (WGS) entry which is preliminary data.</text>
</comment>
<dbReference type="HAMAP" id="MF_01463_B">
    <property type="entry name" value="SecD_B"/>
    <property type="match status" value="1"/>
</dbReference>
<evidence type="ECO:0000259" key="11">
    <source>
        <dbReference type="Pfam" id="PF21760"/>
    </source>
</evidence>
<dbReference type="Gene3D" id="1.20.1640.10">
    <property type="entry name" value="Multidrug efflux transporter AcrB transmembrane domain"/>
    <property type="match status" value="1"/>
</dbReference>
<dbReference type="Pfam" id="PF21760">
    <property type="entry name" value="SecD_1st"/>
    <property type="match status" value="1"/>
</dbReference>
<feature type="domain" description="Protein translocase subunit SecDF P1" evidence="11">
    <location>
        <begin position="93"/>
        <end position="154"/>
    </location>
</feature>